<keyword evidence="1" id="KW-0812">Transmembrane</keyword>
<dbReference type="RefSeq" id="WP_042534273.1">
    <property type="nucleotide sequence ID" value="NZ_JXTG01000002.1"/>
</dbReference>
<dbReference type="PATRIC" id="fig|265546.4.peg.736"/>
<comment type="caution">
    <text evidence="2">The sequence shown here is derived from an EMBL/GenBank/DDBJ whole genome shotgun (WGS) entry which is preliminary data.</text>
</comment>
<proteinExistence type="predicted"/>
<feature type="transmembrane region" description="Helical" evidence="1">
    <location>
        <begin position="28"/>
        <end position="47"/>
    </location>
</feature>
<keyword evidence="3" id="KW-1185">Reference proteome</keyword>
<accession>A0A0D0HSD0</accession>
<organism evidence="2 3">
    <name type="scientific">Anoxybacillus ayderensis</name>
    <dbReference type="NCBI Taxonomy" id="265546"/>
    <lineage>
        <taxon>Bacteria</taxon>
        <taxon>Bacillati</taxon>
        <taxon>Bacillota</taxon>
        <taxon>Bacilli</taxon>
        <taxon>Bacillales</taxon>
        <taxon>Anoxybacillaceae</taxon>
        <taxon>Anoxybacillus</taxon>
    </lineage>
</organism>
<evidence type="ECO:0000313" key="2">
    <source>
        <dbReference type="EMBL" id="KIP22167.1"/>
    </source>
</evidence>
<dbReference type="AlphaFoldDB" id="A0A0D0HSD0"/>
<dbReference type="Proteomes" id="UP000032047">
    <property type="component" value="Unassembled WGS sequence"/>
</dbReference>
<evidence type="ECO:0000313" key="3">
    <source>
        <dbReference type="Proteomes" id="UP000032047"/>
    </source>
</evidence>
<keyword evidence="1" id="KW-1133">Transmembrane helix</keyword>
<name>A0A0D0HSD0_9BACL</name>
<feature type="transmembrane region" description="Helical" evidence="1">
    <location>
        <begin position="177"/>
        <end position="194"/>
    </location>
</feature>
<dbReference type="InterPro" id="IPR009574">
    <property type="entry name" value="DUF1189"/>
</dbReference>
<feature type="transmembrane region" description="Helical" evidence="1">
    <location>
        <begin position="227"/>
        <end position="247"/>
    </location>
</feature>
<reference evidence="2 3" key="1">
    <citation type="submission" date="2015-01" db="EMBL/GenBank/DDBJ databases">
        <title>Genome sequence of Anoxybacillus ayderensis strain AB04.</title>
        <authorList>
            <person name="Belduz A.O."/>
            <person name="Canakci S."/>
            <person name="Chan K.-G."/>
            <person name="Kahar U.M."/>
            <person name="Yaakob A.S."/>
            <person name="Chan C.S."/>
            <person name="Goh K.M."/>
        </authorList>
    </citation>
    <scope>NUCLEOTIDE SEQUENCE [LARGE SCALE GENOMIC DNA]</scope>
    <source>
        <strain evidence="2 3">AB04</strain>
    </source>
</reference>
<evidence type="ECO:0000256" key="1">
    <source>
        <dbReference type="SAM" id="Phobius"/>
    </source>
</evidence>
<gene>
    <name evidence="2" type="ORF">JV16_00714</name>
</gene>
<dbReference type="Pfam" id="PF06691">
    <property type="entry name" value="DUF1189"/>
    <property type="match status" value="1"/>
</dbReference>
<feature type="transmembrane region" description="Helical" evidence="1">
    <location>
        <begin position="203"/>
        <end position="221"/>
    </location>
</feature>
<sequence length="258" mass="29384">MIMWKRLLQSLYSPVHIARFRFHPIGKAISYVFFLSLIATLPIAIYFTMSINKMIGSTHQLLKEELPPFEVVDGVLTSNIQEPIELTHPNVTILFDSTGTLTTDDAARYTNAVAFLKEQFALVANGHVQSYPYAFMQAERFTNEEVYEFARTLQSLLPIVISLSFLVLYFFTCTSKFLYVTVLAFIGLIFRGTLNKRGTYRHMWSISAYSITLSTIFFTIMETLQIVVPYAVALDWFVSVTILFASIKELPSIKEAGH</sequence>
<dbReference type="EMBL" id="JXTG01000002">
    <property type="protein sequence ID" value="KIP22167.1"/>
    <property type="molecule type" value="Genomic_DNA"/>
</dbReference>
<evidence type="ECO:0008006" key="4">
    <source>
        <dbReference type="Google" id="ProtNLM"/>
    </source>
</evidence>
<keyword evidence="1" id="KW-0472">Membrane</keyword>
<protein>
    <recommendedName>
        <fullName evidence="4">DUF1189 domain-containing protein</fullName>
    </recommendedName>
</protein>